<gene>
    <name evidence="10" type="primary">LOC114828307</name>
</gene>
<feature type="transmembrane region" description="Helical" evidence="7">
    <location>
        <begin position="76"/>
        <end position="94"/>
    </location>
</feature>
<accession>A0AAJ7WHY7</accession>
<comment type="subcellular location">
    <subcellularLocation>
        <location evidence="1">Membrane</location>
        <topology evidence="1">Multi-pass membrane protein</topology>
    </subcellularLocation>
</comment>
<feature type="transmembrane region" description="Helical" evidence="7">
    <location>
        <begin position="295"/>
        <end position="315"/>
    </location>
</feature>
<dbReference type="PANTHER" id="PTHR16172:SF41">
    <property type="entry name" value="MAJOR FACILITATOR SUPERFAMILY DOMAIN-CONTAINING PROTEIN 6-LIKE"/>
    <property type="match status" value="1"/>
</dbReference>
<keyword evidence="9" id="KW-1185">Reference proteome</keyword>
<dbReference type="AlphaFoldDB" id="A0AAJ7WHY7"/>
<feature type="transmembrane region" description="Helical" evidence="7">
    <location>
        <begin position="570"/>
        <end position="592"/>
    </location>
</feature>
<keyword evidence="3 7" id="KW-0812">Transmembrane</keyword>
<dbReference type="InterPro" id="IPR051717">
    <property type="entry name" value="MFS_MFSD6"/>
</dbReference>
<feature type="transmembrane region" description="Helical" evidence="7">
    <location>
        <begin position="477"/>
        <end position="496"/>
    </location>
</feature>
<reference evidence="10" key="1">
    <citation type="submission" date="2025-08" db="UniProtKB">
        <authorList>
            <consortium name="RefSeq"/>
        </authorList>
    </citation>
    <scope>IDENTIFICATION</scope>
</reference>
<dbReference type="KEGG" id="goe:114828307"/>
<feature type="transmembrane region" description="Helical" evidence="7">
    <location>
        <begin position="446"/>
        <end position="465"/>
    </location>
</feature>
<evidence type="ECO:0000256" key="3">
    <source>
        <dbReference type="ARBA" id="ARBA00022692"/>
    </source>
</evidence>
<dbReference type="InterPro" id="IPR036259">
    <property type="entry name" value="MFS_trans_sf"/>
</dbReference>
<evidence type="ECO:0000256" key="1">
    <source>
        <dbReference type="ARBA" id="ARBA00004141"/>
    </source>
</evidence>
<feature type="domain" description="Major facilitator superfamily associated" evidence="8">
    <location>
        <begin position="31"/>
        <end position="568"/>
    </location>
</feature>
<feature type="transmembrane region" description="Helical" evidence="7">
    <location>
        <begin position="415"/>
        <end position="440"/>
    </location>
</feature>
<feature type="region of interest" description="Disordered" evidence="6">
    <location>
        <begin position="119"/>
        <end position="146"/>
    </location>
</feature>
<evidence type="ECO:0000256" key="2">
    <source>
        <dbReference type="ARBA" id="ARBA00005241"/>
    </source>
</evidence>
<feature type="transmembrane region" description="Helical" evidence="7">
    <location>
        <begin position="12"/>
        <end position="35"/>
    </location>
</feature>
<dbReference type="Proteomes" id="UP000694867">
    <property type="component" value="Unplaced"/>
</dbReference>
<proteinExistence type="inferred from homology"/>
<dbReference type="GeneID" id="114828307"/>
<name>A0AAJ7WHY7_9ACAR</name>
<evidence type="ECO:0000256" key="4">
    <source>
        <dbReference type="ARBA" id="ARBA00022989"/>
    </source>
</evidence>
<protein>
    <submittedName>
        <fullName evidence="10">Uncharacterized protein LOC114828307</fullName>
    </submittedName>
</protein>
<dbReference type="PANTHER" id="PTHR16172">
    <property type="entry name" value="MAJOR FACILITATOR SUPERFAMILY DOMAIN-CONTAINING PROTEIN 6-LIKE"/>
    <property type="match status" value="1"/>
</dbReference>
<evidence type="ECO:0000256" key="6">
    <source>
        <dbReference type="SAM" id="MobiDB-lite"/>
    </source>
</evidence>
<keyword evidence="4 7" id="KW-1133">Transmembrane helix</keyword>
<feature type="transmembrane region" description="Helical" evidence="7">
    <location>
        <begin position="47"/>
        <end position="64"/>
    </location>
</feature>
<keyword evidence="5 7" id="KW-0472">Membrane</keyword>
<evidence type="ECO:0000313" key="9">
    <source>
        <dbReference type="Proteomes" id="UP000694867"/>
    </source>
</evidence>
<evidence type="ECO:0000256" key="5">
    <source>
        <dbReference type="ARBA" id="ARBA00023136"/>
    </source>
</evidence>
<evidence type="ECO:0000313" key="10">
    <source>
        <dbReference type="RefSeq" id="XP_028967756.1"/>
    </source>
</evidence>
<dbReference type="Pfam" id="PF12832">
    <property type="entry name" value="MFS_1_like"/>
    <property type="match status" value="1"/>
</dbReference>
<feature type="transmembrane region" description="Helical" evidence="7">
    <location>
        <begin position="336"/>
        <end position="355"/>
    </location>
</feature>
<dbReference type="GO" id="GO:0016020">
    <property type="term" value="C:membrane"/>
    <property type="evidence" value="ECO:0007669"/>
    <property type="project" value="UniProtKB-SubCell"/>
</dbReference>
<feature type="transmembrane region" description="Helical" evidence="7">
    <location>
        <begin position="367"/>
        <end position="389"/>
    </location>
</feature>
<feature type="transmembrane region" description="Helical" evidence="7">
    <location>
        <begin position="543"/>
        <end position="564"/>
    </location>
</feature>
<comment type="similarity">
    <text evidence="2">Belongs to the major facilitator superfamily. MFSD6 family.</text>
</comment>
<feature type="transmembrane region" description="Helical" evidence="7">
    <location>
        <begin position="502"/>
        <end position="522"/>
    </location>
</feature>
<evidence type="ECO:0000259" key="8">
    <source>
        <dbReference type="Pfam" id="PF12832"/>
    </source>
</evidence>
<sequence>MNHQQVVFHKRVAALFFALKSSSKFLFFTVIALVLRSVGFNPLQVGILRAASAVFSIIFVEFAVNCVRSPKKRKYLAHFCLALASANVLLYSVAPSSYQRSSSLTPTHCDHGNYSSNGTQLESLLSDDQPQPPVTVEAASSPGDVRTAASIATQSPVRGPFSDFFPMPTPTLPLARPGNPIDPNGNIGIDLVAPSGVISRPPDRGGVEPAWVRGIIEAQDNAGDGGFSIQGQTRRRRDSEGGAEVLPTTPGAPLAQPSPRSSAPLAESSPQFDSFGSLWESLMNSLSLVVSTHSFVLVCVVVVSVEVYFALIDRFSVRLYTVYLDQMEKNFVHSPFAHAITLLTLLTAVLVYVRFGCPLAPGLELPTALLGASGFVLALATLVFTCFPIPERQKILDRAAADPVKLTVYGDFRTILIFLALVTLGGAFGVEQNFLLWHLVERGADIPYVSAFIGIPVLMSGLVISRTPKRTLNVHRFLIAALLSVNIRFVAYSFYSENNVKWCILFVQILAPLSSTVLWRAVDSFLQQITFPSDHAPISRSMRFGFWGLGFSGGSITAGCAWRVYDPSVFLFVVGVSVGIVALALLSVNVCARIQDLKELHYTRLLETDHQSKQPINHFEETDYSDDDEDDQNTEFEVTASKKIRVLSSS</sequence>
<dbReference type="InterPro" id="IPR024989">
    <property type="entry name" value="MFS_assoc_dom"/>
</dbReference>
<evidence type="ECO:0000256" key="7">
    <source>
        <dbReference type="SAM" id="Phobius"/>
    </source>
</evidence>
<dbReference type="SUPFAM" id="SSF103473">
    <property type="entry name" value="MFS general substrate transporter"/>
    <property type="match status" value="1"/>
</dbReference>
<feature type="compositionally biased region" description="Polar residues" evidence="6">
    <location>
        <begin position="119"/>
        <end position="129"/>
    </location>
</feature>
<feature type="region of interest" description="Disordered" evidence="6">
    <location>
        <begin position="222"/>
        <end position="268"/>
    </location>
</feature>
<organism evidence="9 10">
    <name type="scientific">Galendromus occidentalis</name>
    <name type="common">western predatory mite</name>
    <dbReference type="NCBI Taxonomy" id="34638"/>
    <lineage>
        <taxon>Eukaryota</taxon>
        <taxon>Metazoa</taxon>
        <taxon>Ecdysozoa</taxon>
        <taxon>Arthropoda</taxon>
        <taxon>Chelicerata</taxon>
        <taxon>Arachnida</taxon>
        <taxon>Acari</taxon>
        <taxon>Parasitiformes</taxon>
        <taxon>Mesostigmata</taxon>
        <taxon>Gamasina</taxon>
        <taxon>Phytoseioidea</taxon>
        <taxon>Phytoseiidae</taxon>
        <taxon>Typhlodrominae</taxon>
        <taxon>Galendromus</taxon>
    </lineage>
</organism>
<dbReference type="RefSeq" id="XP_028967756.1">
    <property type="nucleotide sequence ID" value="XM_029111923.1"/>
</dbReference>